<comment type="similarity">
    <text evidence="2">Belongs to the Mediator complex subunit 12 family.</text>
</comment>
<evidence type="ECO:0000256" key="7">
    <source>
        <dbReference type="ARBA" id="ARBA00032010"/>
    </source>
</evidence>
<evidence type="ECO:0000256" key="1">
    <source>
        <dbReference type="ARBA" id="ARBA00004123"/>
    </source>
</evidence>
<dbReference type="GO" id="GO:0006357">
    <property type="term" value="P:regulation of transcription by RNA polymerase II"/>
    <property type="evidence" value="ECO:0007669"/>
    <property type="project" value="InterPro"/>
</dbReference>
<dbReference type="InterPro" id="IPR019035">
    <property type="entry name" value="Mediator_Med12"/>
</dbReference>
<evidence type="ECO:0000256" key="6">
    <source>
        <dbReference type="ARBA" id="ARBA00023242"/>
    </source>
</evidence>
<dbReference type="PANTHER" id="PTHR46567:SF1">
    <property type="entry name" value="MEDIATOR OF RNA POLYMERASE II TRANSCRIPTION SUBUNIT 12"/>
    <property type="match status" value="1"/>
</dbReference>
<name>A0A9W7XGM8_9FUNG</name>
<dbReference type="Proteomes" id="UP001145021">
    <property type="component" value="Unassembled WGS sequence"/>
</dbReference>
<dbReference type="Pfam" id="PF09497">
    <property type="entry name" value="Med12"/>
    <property type="match status" value="1"/>
</dbReference>
<gene>
    <name evidence="10" type="ORF">LPJ64_005652</name>
</gene>
<evidence type="ECO:0000256" key="5">
    <source>
        <dbReference type="ARBA" id="ARBA00023163"/>
    </source>
</evidence>
<protein>
    <recommendedName>
        <fullName evidence="3">Mediator of RNA polymerase II transcription subunit 12</fullName>
    </recommendedName>
    <alternativeName>
        <fullName evidence="7">Mediator complex subunit 12</fullName>
    </alternativeName>
</protein>
<proteinExistence type="inferred from homology"/>
<evidence type="ECO:0000256" key="8">
    <source>
        <dbReference type="SAM" id="MobiDB-lite"/>
    </source>
</evidence>
<reference evidence="10" key="1">
    <citation type="submission" date="2022-07" db="EMBL/GenBank/DDBJ databases">
        <title>Phylogenomic reconstructions and comparative analyses of Kickxellomycotina fungi.</title>
        <authorList>
            <person name="Reynolds N.K."/>
            <person name="Stajich J.E."/>
            <person name="Barry K."/>
            <person name="Grigoriev I.V."/>
            <person name="Crous P."/>
            <person name="Smith M.E."/>
        </authorList>
    </citation>
    <scope>NUCLEOTIDE SEQUENCE</scope>
    <source>
        <strain evidence="10">NBRC 105413</strain>
    </source>
</reference>
<keyword evidence="5" id="KW-0804">Transcription</keyword>
<evidence type="ECO:0000256" key="2">
    <source>
        <dbReference type="ARBA" id="ARBA00010289"/>
    </source>
</evidence>
<evidence type="ECO:0000256" key="3">
    <source>
        <dbReference type="ARBA" id="ARBA00019622"/>
    </source>
</evidence>
<comment type="subcellular location">
    <subcellularLocation>
        <location evidence="1">Nucleus</location>
    </subcellularLocation>
</comment>
<dbReference type="PANTHER" id="PTHR46567">
    <property type="entry name" value="MEDIATOR OF RNA POLYMERASE II TRANSCRIPTION SUBUNIT 12"/>
    <property type="match status" value="1"/>
</dbReference>
<dbReference type="GO" id="GO:0003712">
    <property type="term" value="F:transcription coregulator activity"/>
    <property type="evidence" value="ECO:0007669"/>
    <property type="project" value="InterPro"/>
</dbReference>
<feature type="region of interest" description="Disordered" evidence="8">
    <location>
        <begin position="1"/>
        <end position="61"/>
    </location>
</feature>
<feature type="compositionally biased region" description="Low complexity" evidence="8">
    <location>
        <begin position="1"/>
        <end position="15"/>
    </location>
</feature>
<evidence type="ECO:0000256" key="4">
    <source>
        <dbReference type="ARBA" id="ARBA00023015"/>
    </source>
</evidence>
<dbReference type="GO" id="GO:0016592">
    <property type="term" value="C:mediator complex"/>
    <property type="evidence" value="ECO:0007669"/>
    <property type="project" value="InterPro"/>
</dbReference>
<keyword evidence="6" id="KW-0539">Nucleus</keyword>
<sequence length="1968" mass="214550">MSTTPAAIAAHSSGNNNGGASHGAKRIRTERSGWRNIGTGDIHPLRKYTPQPTPGTARLHSTQDYGFTDFYPAKAGQSETQLTERTIRYGFVDTPVVENEYQTGHDIVNERLQDTRVFHELQQFAAGVAQRQGARGGVASNALPRLPNRSVRTDEQRDEWLRALANPRVPLSVLVGHTPFGLRGDRLLDALSQHCVPLQRAVWAIRLIGVFEMLGMQTRAPDHASLRALEAQFTVQWSKQFMQFVERTLAAAPTNADTAGASSPPASESGAWARSWSFCLALFHAQYNHGLLDQRHMVSWLVGLLRQLPVDKCMVALRLLADYTGEIGKSRNPLRKLIGAVVFRIEHAARYPALRVFQVQLSRFLVSLFTAYPDAFVEPTTWPAYSAALQNAGAMCDDAVRSALPCVLAQVSARNRNFSSLLDSANALKATVAATVSPGKEAESLAVLASLSPDSDIALAFRALFRPGGSSAAHTVRLICYWAVEDQIAPFASQFRALAAARLCRLLLDSPETQASEVHRAVVGFLDIFHLPNASSDTSSSRRSAVRRICLLLERLFDVGCFSISRYLQLLTARGDFFGANAKSQRSQRHLEYVTSVPCRSAEDRDQRQMLLYDCAAGQVSPGSYQPLEVSDICSQLKREISALLPFLLAYSCAAPLRALDNDRKPTVGLDTVRWWMPKPTGEVDLSNPRMLPTASSFSVVPLSSSLANSVCTKDWISPLVDHIDDLSVLNRGFTSDIPRLLATAPRSVVDQVVNQRLMPVVFDYVVKEVKVGVDNWRVITRPGTSLLNRRQAAAIIHLLAEAEHFGQLLDFLLWTIGHTSAGQVLPLVHCTLRQFAHAWKLLGRLPTAVTELTKAYESMGGQGGSADIFDFELLRTAMYWAEIDMEAAGALSERLSQDYQQYVTAQTHLLLLQNSQAPGQPATASKDLLQLAQQLVRDCQHKEALSDQTDWAILPCFQKLIRWAQSTVQRSEFATTPAPMQYDLPSSSPAGVSTMSRQQPRLRSIVAHIVADSTQAALLTSMSLPLAPQASSERPRDEAVLRCFVELCAQYVQWVAVSSGLVLSPECVGSVLLNAISSTVDAWSLSNHNSSSSSSLTAHGHSVSGASSSEIEVAIHVSQMWVTCLVNNGCLRIVDLIPWAIEQCRQEALPQNTARFACIAGVIRALAMPLSSYSSTEQQNKQHKELQPRDNAGREIPDMRQMHQLLEMGASWKTTLVGNRVSRIQSIELVFTGASASGRLRATGASQLATVLMRSTAELAQSAWIQQIVDYIPAHEEPVSASTSGEAGSTNRQKYYSLLEIYRANIEKQINDPSMVLPIKRAILRALMTLCEGIDPETEGFSAMTTAEVAHRIHETIRRFWYGPAIKGNAGTAVSKLATILNSLLLFASTALQESEATTDAFAIAAGASAIPGGISDPAASMDPTGGVHQDADHISQGLSRESEQVQFVTNTTAYLSSCVQDAVLQWDAESTEILSLLPRKCASLSHALATLNPEILLKLAETCSVALLLLNLAHLRVAVGCAEKVGGENPSNSAQDALSVLDRRVAAIIDACRIDVPTMLEPLFTLNSDQDPSVDSVGCADGNCAPGDSKSFTAETAARGSALARLVRQLVMQLAQGFQEDDEPGVFDAGGLLASTRDFATGVLAQLQTIAVYINPAVARLLSLRVTLHPPSQNNSPKANQSGSPDQNLQPSDECLRMAVLWRLQAVQPLCGLMRRFPDQFGAGEWLMTLVTLCLSPVCQDTPDASGHCSGLYQFLLDFAAVTNESITATMRKHTLGLLKSVTPLLRSMKQSQQYAGALGRLFPFDINNTLTCDIIQPGSIAQNISGLDNPWLWIDSLEFVPLESLKTTAISAGGLEGMTPFTLRGMVEQENMARSEKSLMTGAPSAANTGYLANVQRNNSGAKPEVGIVRNLQYLENPYFPMQPAFLFPLAETPISWQAFAAKRKRMDSETRLVWRYQCYDAFGS</sequence>
<evidence type="ECO:0000313" key="11">
    <source>
        <dbReference type="Proteomes" id="UP001145021"/>
    </source>
</evidence>
<evidence type="ECO:0000259" key="9">
    <source>
        <dbReference type="SMART" id="SM01281"/>
    </source>
</evidence>
<keyword evidence="4" id="KW-0805">Transcription regulation</keyword>
<comment type="caution">
    <text evidence="10">The sequence shown here is derived from an EMBL/GenBank/DDBJ whole genome shotgun (WGS) entry which is preliminary data.</text>
</comment>
<feature type="region of interest" description="Disordered" evidence="8">
    <location>
        <begin position="1672"/>
        <end position="1692"/>
    </location>
</feature>
<accession>A0A9W7XGM8</accession>
<dbReference type="EMBL" id="JANBOH010000388">
    <property type="protein sequence ID" value="KAJ1642510.1"/>
    <property type="molecule type" value="Genomic_DNA"/>
</dbReference>
<organism evidence="10 11">
    <name type="scientific">Coemansia asiatica</name>
    <dbReference type="NCBI Taxonomy" id="1052880"/>
    <lineage>
        <taxon>Eukaryota</taxon>
        <taxon>Fungi</taxon>
        <taxon>Fungi incertae sedis</taxon>
        <taxon>Zoopagomycota</taxon>
        <taxon>Kickxellomycotina</taxon>
        <taxon>Kickxellomycetes</taxon>
        <taxon>Kickxellales</taxon>
        <taxon>Kickxellaceae</taxon>
        <taxon>Coemansia</taxon>
    </lineage>
</organism>
<dbReference type="SMART" id="SM01281">
    <property type="entry name" value="Med12"/>
    <property type="match status" value="1"/>
</dbReference>
<feature type="domain" description="Mediator complex subunit Med12" evidence="9">
    <location>
        <begin position="143"/>
        <end position="206"/>
    </location>
</feature>
<evidence type="ECO:0000313" key="10">
    <source>
        <dbReference type="EMBL" id="KAJ1642510.1"/>
    </source>
</evidence>
<keyword evidence="11" id="KW-1185">Reference proteome</keyword>